<feature type="domain" description="Transcription factor spt8 beta-propeller" evidence="5">
    <location>
        <begin position="439"/>
        <end position="619"/>
    </location>
</feature>
<feature type="compositionally biased region" description="Acidic residues" evidence="4">
    <location>
        <begin position="1"/>
        <end position="42"/>
    </location>
</feature>
<keyword evidence="1 3" id="KW-0853">WD repeat</keyword>
<proteinExistence type="predicted"/>
<evidence type="ECO:0000313" key="6">
    <source>
        <dbReference type="EMBL" id="KDR81666.1"/>
    </source>
</evidence>
<feature type="compositionally biased region" description="Pro residues" evidence="4">
    <location>
        <begin position="419"/>
        <end position="428"/>
    </location>
</feature>
<dbReference type="InterPro" id="IPR057544">
    <property type="entry name" value="Beta-prop_SPT8"/>
</dbReference>
<name>A0A067TES7_GALM3</name>
<feature type="repeat" description="WD" evidence="3">
    <location>
        <begin position="242"/>
        <end position="283"/>
    </location>
</feature>
<feature type="compositionally biased region" description="Pro residues" evidence="4">
    <location>
        <begin position="70"/>
        <end position="79"/>
    </location>
</feature>
<feature type="region of interest" description="Disordered" evidence="4">
    <location>
        <begin position="1"/>
        <end position="88"/>
    </location>
</feature>
<dbReference type="Pfam" id="PF23798">
    <property type="entry name" value="Beta-prop_SPT8"/>
    <property type="match status" value="2"/>
</dbReference>
<dbReference type="STRING" id="685588.A0A067TES7"/>
<dbReference type="PANTHER" id="PTHR22847:SF637">
    <property type="entry name" value="WD REPEAT DOMAIN 5B"/>
    <property type="match status" value="1"/>
</dbReference>
<dbReference type="OrthoDB" id="10260946at2759"/>
<feature type="domain" description="Transcription factor spt8 beta-propeller" evidence="5">
    <location>
        <begin position="106"/>
        <end position="326"/>
    </location>
</feature>
<dbReference type="AlphaFoldDB" id="A0A067TES7"/>
<feature type="compositionally biased region" description="Polar residues" evidence="4">
    <location>
        <begin position="57"/>
        <end position="67"/>
    </location>
</feature>
<protein>
    <recommendedName>
        <fullName evidence="5">Transcription factor spt8 beta-propeller domain-containing protein</fullName>
    </recommendedName>
</protein>
<dbReference type="PANTHER" id="PTHR22847">
    <property type="entry name" value="WD40 REPEAT PROTEIN"/>
    <property type="match status" value="1"/>
</dbReference>
<gene>
    <name evidence="6" type="ORF">GALMADRAFT_89878</name>
</gene>
<dbReference type="InterPro" id="IPR001680">
    <property type="entry name" value="WD40_rpt"/>
</dbReference>
<evidence type="ECO:0000256" key="1">
    <source>
        <dbReference type="ARBA" id="ARBA00022574"/>
    </source>
</evidence>
<feature type="region of interest" description="Disordered" evidence="4">
    <location>
        <begin position="367"/>
        <end position="428"/>
    </location>
</feature>
<evidence type="ECO:0000256" key="4">
    <source>
        <dbReference type="SAM" id="MobiDB-lite"/>
    </source>
</evidence>
<dbReference type="PROSITE" id="PS50082">
    <property type="entry name" value="WD_REPEATS_2"/>
    <property type="match status" value="1"/>
</dbReference>
<dbReference type="Gene3D" id="2.130.10.10">
    <property type="entry name" value="YVTN repeat-like/Quinoprotein amine dehydrogenase"/>
    <property type="match status" value="2"/>
</dbReference>
<dbReference type="GO" id="GO:0000124">
    <property type="term" value="C:SAGA complex"/>
    <property type="evidence" value="ECO:0007669"/>
    <property type="project" value="TreeGrafter"/>
</dbReference>
<dbReference type="InterPro" id="IPR015943">
    <property type="entry name" value="WD40/YVTN_repeat-like_dom_sf"/>
</dbReference>
<sequence>MANGEQADDVTEDGDDDSASDDSEDEEDEDEDDDEEDDDEPSLDLGLTEEGAPPASEQGSTRSMDSRSPSAPPPAAPSPPRKRELSPAQLRRMRLASSLDRVPRSYTIEAICAIPHPVPTHALAASSCITHLITGSDDGYIRDYDIFAAVNSKNFLTAPQRHHASVVEGLMKSGQLRFWWENPAMHEPRPPGVQASEEEPGLVPVYSLAMQSDALWALAGTDGGYINLFTVRHDPGRLCHVMPGHRGPVSGLALDYDEKSFFSASWDGEAIQWDLNTGQNVRNFTAHNSQLTSIGLRPLFSGYVQTGPSVYSQPTQQSSNHESVDQTQPTSDTMIVDSTMESGQADLANAMFTMDPLEDDKSQVMQVDTDARSDASFDPLFDDVPEDNSQSAPSAETKLAVPGNSQAQPSAPVQQPRTIAPPPRGAPPLFDPIAYSTYSPELLMTSFIDGQVILWDRRVQSAGHGVGRLEMSEKTPPWCLSACWSADGAQIYAGRRNGTVDVWDVRVLGQSGPRNTPRHLKTLRNPTSSGVVSCVVPFPDCRHIACASVDNIRLWNVAEGGDDPWGKSKSGVPFKIIPGHHGGYISQMIVDPGARFLVSASSNRGWYGESTRTVFVHDIKRLE</sequence>
<dbReference type="SUPFAM" id="SSF50978">
    <property type="entry name" value="WD40 repeat-like"/>
    <property type="match status" value="1"/>
</dbReference>
<feature type="compositionally biased region" description="Low complexity" evidence="4">
    <location>
        <begin position="405"/>
        <end position="416"/>
    </location>
</feature>
<feature type="region of interest" description="Disordered" evidence="4">
    <location>
        <begin position="307"/>
        <end position="330"/>
    </location>
</feature>
<reference evidence="7" key="1">
    <citation type="journal article" date="2014" name="Proc. Natl. Acad. Sci. U.S.A.">
        <title>Extensive sampling of basidiomycete genomes demonstrates inadequacy of the white-rot/brown-rot paradigm for wood decay fungi.</title>
        <authorList>
            <person name="Riley R."/>
            <person name="Salamov A.A."/>
            <person name="Brown D.W."/>
            <person name="Nagy L.G."/>
            <person name="Floudas D."/>
            <person name="Held B.W."/>
            <person name="Levasseur A."/>
            <person name="Lombard V."/>
            <person name="Morin E."/>
            <person name="Otillar R."/>
            <person name="Lindquist E.A."/>
            <person name="Sun H."/>
            <person name="LaButti K.M."/>
            <person name="Schmutz J."/>
            <person name="Jabbour D."/>
            <person name="Luo H."/>
            <person name="Baker S.E."/>
            <person name="Pisabarro A.G."/>
            <person name="Walton J.D."/>
            <person name="Blanchette R.A."/>
            <person name="Henrissat B."/>
            <person name="Martin F."/>
            <person name="Cullen D."/>
            <person name="Hibbett D.S."/>
            <person name="Grigoriev I.V."/>
        </authorList>
    </citation>
    <scope>NUCLEOTIDE SEQUENCE [LARGE SCALE GENOMIC DNA]</scope>
    <source>
        <strain evidence="7">CBS 339.88</strain>
    </source>
</reference>
<keyword evidence="7" id="KW-1185">Reference proteome</keyword>
<dbReference type="SMART" id="SM00320">
    <property type="entry name" value="WD40"/>
    <property type="match status" value="6"/>
</dbReference>
<evidence type="ECO:0000256" key="3">
    <source>
        <dbReference type="PROSITE-ProRule" id="PRU00221"/>
    </source>
</evidence>
<organism evidence="6 7">
    <name type="scientific">Galerina marginata (strain CBS 339.88)</name>
    <dbReference type="NCBI Taxonomy" id="685588"/>
    <lineage>
        <taxon>Eukaryota</taxon>
        <taxon>Fungi</taxon>
        <taxon>Dikarya</taxon>
        <taxon>Basidiomycota</taxon>
        <taxon>Agaricomycotina</taxon>
        <taxon>Agaricomycetes</taxon>
        <taxon>Agaricomycetidae</taxon>
        <taxon>Agaricales</taxon>
        <taxon>Agaricineae</taxon>
        <taxon>Strophariaceae</taxon>
        <taxon>Galerina</taxon>
    </lineage>
</organism>
<dbReference type="InterPro" id="IPR036322">
    <property type="entry name" value="WD40_repeat_dom_sf"/>
</dbReference>
<evidence type="ECO:0000313" key="7">
    <source>
        <dbReference type="Proteomes" id="UP000027222"/>
    </source>
</evidence>
<evidence type="ECO:0000256" key="2">
    <source>
        <dbReference type="ARBA" id="ARBA00022737"/>
    </source>
</evidence>
<dbReference type="Proteomes" id="UP000027222">
    <property type="component" value="Unassembled WGS sequence"/>
</dbReference>
<dbReference type="EMBL" id="KL142370">
    <property type="protein sequence ID" value="KDR81666.1"/>
    <property type="molecule type" value="Genomic_DNA"/>
</dbReference>
<keyword evidence="2" id="KW-0677">Repeat</keyword>
<accession>A0A067TES7</accession>
<dbReference type="HOGENOM" id="CLU_010934_1_1_1"/>
<evidence type="ECO:0000259" key="5">
    <source>
        <dbReference type="Pfam" id="PF23798"/>
    </source>
</evidence>